<evidence type="ECO:0000313" key="2">
    <source>
        <dbReference type="Proteomes" id="UP001144280"/>
    </source>
</evidence>
<dbReference type="RefSeq" id="WP_281903893.1">
    <property type="nucleotide sequence ID" value="NZ_BSDI01000060.1"/>
</dbReference>
<dbReference type="EMBL" id="BSDI01000060">
    <property type="protein sequence ID" value="GLI02400.1"/>
    <property type="molecule type" value="Genomic_DNA"/>
</dbReference>
<gene>
    <name evidence="1" type="ORF">Pa4123_76780</name>
</gene>
<dbReference type="Gene3D" id="3.40.50.150">
    <property type="entry name" value="Vaccinia Virus protein VP39"/>
    <property type="match status" value="1"/>
</dbReference>
<dbReference type="Proteomes" id="UP001144280">
    <property type="component" value="Unassembled WGS sequence"/>
</dbReference>
<keyword evidence="2" id="KW-1185">Reference proteome</keyword>
<organism evidence="1 2">
    <name type="scientific">Phytohabitans aurantiacus</name>
    <dbReference type="NCBI Taxonomy" id="3016789"/>
    <lineage>
        <taxon>Bacteria</taxon>
        <taxon>Bacillati</taxon>
        <taxon>Actinomycetota</taxon>
        <taxon>Actinomycetes</taxon>
        <taxon>Micromonosporales</taxon>
        <taxon>Micromonosporaceae</taxon>
    </lineage>
</organism>
<dbReference type="SUPFAM" id="SSF53335">
    <property type="entry name" value="S-adenosyl-L-methionine-dependent methyltransferases"/>
    <property type="match status" value="1"/>
</dbReference>
<evidence type="ECO:0000313" key="1">
    <source>
        <dbReference type="EMBL" id="GLI02400.1"/>
    </source>
</evidence>
<comment type="caution">
    <text evidence="1">The sequence shown here is derived from an EMBL/GenBank/DDBJ whole genome shotgun (WGS) entry which is preliminary data.</text>
</comment>
<dbReference type="InterPro" id="IPR029063">
    <property type="entry name" value="SAM-dependent_MTases_sf"/>
</dbReference>
<dbReference type="PIRSF" id="PIRSF017393">
    <property type="entry name" value="MTase_SAV2177"/>
    <property type="match status" value="1"/>
</dbReference>
<name>A0ABQ5R6V5_9ACTN</name>
<dbReference type="InterPro" id="IPR006764">
    <property type="entry name" value="SAM_dep_MeTrfase_SAV2177_type"/>
</dbReference>
<proteinExistence type="predicted"/>
<protein>
    <recommendedName>
        <fullName evidence="3">S-adenosyl methyltransferase</fullName>
    </recommendedName>
</protein>
<accession>A0ABQ5R6V5</accession>
<dbReference type="Pfam" id="PF04672">
    <property type="entry name" value="Methyltransf_19"/>
    <property type="match status" value="1"/>
</dbReference>
<evidence type="ECO:0008006" key="3">
    <source>
        <dbReference type="Google" id="ProtNLM"/>
    </source>
</evidence>
<sequence>MSESSTWPPPGTDIDTPSAPRIYDYALGGAHNFAADRAAAEAFFTAYPDAPLVARSNRAFLQRSVRYCVSQGITQFLDLGSGIPTVGNVHEIATQLNPDARVVYVDNEPVAVAHTREIIADVPNVAIVDADMRDAEAVLHAPETQRLIDFSQPLGLMMVAVLHYVANDDGIADIMARYKSVLAPGSFLVISHTTEDPRPEIEAVIKKVFEEAGAPIIHRDRDEVTALFGGLEILEPGVVWTPEWQPDESDALHAEPFRSATFAAVARVP</sequence>
<reference evidence="1" key="1">
    <citation type="submission" date="2022-12" db="EMBL/GenBank/DDBJ databases">
        <title>New Phytohabitans aurantiacus sp. RD004123 nov., an actinomycete isolated from soil.</title>
        <authorList>
            <person name="Triningsih D.W."/>
            <person name="Harunari E."/>
            <person name="Igarashi Y."/>
        </authorList>
    </citation>
    <scope>NUCLEOTIDE SEQUENCE</scope>
    <source>
        <strain evidence="1">RD004123</strain>
    </source>
</reference>